<feature type="compositionally biased region" description="Basic and acidic residues" evidence="1">
    <location>
        <begin position="529"/>
        <end position="541"/>
    </location>
</feature>
<dbReference type="EMBL" id="GL378453">
    <property type="protein sequence ID" value="EFJ39704.1"/>
    <property type="molecule type" value="Genomic_DNA"/>
</dbReference>
<reference evidence="2 3" key="1">
    <citation type="journal article" date="2010" name="Science">
        <title>Genomic analysis of organismal complexity in the multicellular green alga Volvox carteri.</title>
        <authorList>
            <person name="Prochnik S.E."/>
            <person name="Umen J."/>
            <person name="Nedelcu A.M."/>
            <person name="Hallmann A."/>
            <person name="Miller S.M."/>
            <person name="Nishii I."/>
            <person name="Ferris P."/>
            <person name="Kuo A."/>
            <person name="Mitros T."/>
            <person name="Fritz-Laylin L.K."/>
            <person name="Hellsten U."/>
            <person name="Chapman J."/>
            <person name="Simakov O."/>
            <person name="Rensing S.A."/>
            <person name="Terry A."/>
            <person name="Pangilinan J."/>
            <person name="Kapitonov V."/>
            <person name="Jurka J."/>
            <person name="Salamov A."/>
            <person name="Shapiro H."/>
            <person name="Schmutz J."/>
            <person name="Grimwood J."/>
            <person name="Lindquist E."/>
            <person name="Lucas S."/>
            <person name="Grigoriev I.V."/>
            <person name="Schmitt R."/>
            <person name="Kirk D."/>
            <person name="Rokhsar D.S."/>
        </authorList>
    </citation>
    <scope>NUCLEOTIDE SEQUENCE [LARGE SCALE GENOMIC DNA]</scope>
    <source>
        <strain evidence="3">f. Nagariensis / Eve</strain>
    </source>
</reference>
<dbReference type="InParanoid" id="D8UKP5"/>
<feature type="region of interest" description="Disordered" evidence="1">
    <location>
        <begin position="793"/>
        <end position="815"/>
    </location>
</feature>
<dbReference type="Proteomes" id="UP000001058">
    <property type="component" value="Unassembled WGS sequence"/>
</dbReference>
<feature type="region of interest" description="Disordered" evidence="1">
    <location>
        <begin position="2005"/>
        <end position="2073"/>
    </location>
</feature>
<gene>
    <name evidence="2" type="ORF">VOLCADRAFT_108524</name>
</gene>
<dbReference type="eggNOG" id="ENOG502SF30">
    <property type="taxonomic scope" value="Eukaryota"/>
</dbReference>
<feature type="compositionally biased region" description="Polar residues" evidence="1">
    <location>
        <begin position="2052"/>
        <end position="2062"/>
    </location>
</feature>
<feature type="compositionally biased region" description="Low complexity" evidence="1">
    <location>
        <begin position="1130"/>
        <end position="1153"/>
    </location>
</feature>
<organism evidence="3">
    <name type="scientific">Volvox carteri f. nagariensis</name>
    <dbReference type="NCBI Taxonomy" id="3068"/>
    <lineage>
        <taxon>Eukaryota</taxon>
        <taxon>Viridiplantae</taxon>
        <taxon>Chlorophyta</taxon>
        <taxon>core chlorophytes</taxon>
        <taxon>Chlorophyceae</taxon>
        <taxon>CS clade</taxon>
        <taxon>Chlamydomonadales</taxon>
        <taxon>Volvocaceae</taxon>
        <taxon>Volvox</taxon>
    </lineage>
</organism>
<dbReference type="RefSeq" id="XP_002959231.1">
    <property type="nucleotide sequence ID" value="XM_002959185.1"/>
</dbReference>
<protein>
    <submittedName>
        <fullName evidence="2">Uncharacterized protein</fullName>
    </submittedName>
</protein>
<accession>D8UKP5</accession>
<sequence>MMQPTNDNEMKSTVQAHGYRFGDIPNVHQLRADVWRMLAVAHPAQVVAWLPVTAARAPPPPEPALPWGFRKMWLNGHSTEKTGLTKRPGGRIPEAALTRYDGGDVPEINQDGQRLEWPTVLEANILGLGHVQQQIYMLKVKNRPPDLQPITVTMHGIAVVNPSLDHAAAVVAAGQFFEFGEDGAPLQEECVMDKWWWVRNNPYTSQALLNTVKLAFMDILFGFKPGDKRQSNPDCFCGTMFHICIKGLFVLPRYGPNIVPHCPAVTMVLGCNNVFTLACELDRQYTATVEEQLGLPVPMCDPEVLEDILVQAEVVAHRTTHYATKYVAKAMSQSQVTRLNRVIMISRHFLDTAAAGGGDPAAAHEDRCKGIGNLISTVNRTTASLTIRMAMASFNCPGSRSYGPLRGAARSVRLSGCLSGAFWKSRVGSVPYVLKTAPEISGKNARSQRDSATQRERRERLQQEDPAAAAAALQHELATRRERRRRLQQEDPAAAAAALQHDSATRRERRDRLQQADPAAATAAIQHESATRCERRERLQQEDPAAATAAVQHESATRRQRRERLQQEDPAAAAAAVQHDSATQRERRQRLQQERGRESTLLDRLNSLLQLDYLHGDRPIELPDFLMALPDGRVEDLPDSQLPVEHQVPYDVQLQTASSMAAALRRRMPSHVCAVCSELCSTDSCSVYSFHDIPNVDLLRADIPCTMAVPRRAHTLTWRRMARTVEGEAPPPPDPVLPVRYRIRRNDRRNTALGEDGAGTSGNGVAMLLDDDIRGAHSGTSEEDEIAQAALEAPSQQLPPELQPKPPRVLPRPCPTDSASVEIPYCIRLEPDLPNRTMLVDAAGMERIFVCKDCEAALSARRIPDAALARLDPGDVPLSNHLGEPLPLPTFLESQVLARAHILQQVIVLHLGGRPPEVFPQAVRAHGVALANPGRHLWCGLIPAALAEMAGCITVVCVDHVRNRHELRERVCSAPALQMRGPIIVAWVRYLQHLDEEEWAIDPVALQEYEKMGCAPFVPEVLLDNAVGPTDEEVAGVLRSTFMHGRTGAAGVRQQQDEIEAAIAEAGMETTGAHASTIDEAANGADMDVDAASAAEAAAAVSARDEQEDDQDSLLGGRPFVAFVHTPSTTAEPIAGAEPPEPGTTTEPVAGAEPPEPGTLDELELVVPQPSHLPNDGSEIDTCPWRVEEMLTGRSKLVLCGGDYARQPLDEQHPAILAVCFPTAFPYGLSGQRPPGMSYSVYCKHLIRRVPRKQFSGNPMLLARMYDISLRQATMAQVGITMRIKPHLERDLTRLPRDVVRAMADILALPYSHPQRRALLAQQSPLVQTLVEGTRRSTVHVDLTDAYYNGAQAQMRAAAMAIGWPTLFFNINPADMHAAAAIVASGQVVEFGEDGRPQNIPSTVERWRRVRDDPYSCAMLLVVTKEVLVEQLFGFAPGAQEQSNTNCFCGRTFEVVTKVEQSGRLVLHVHGVAHVATFAVERLQALFNGPNCRALALVYALCQQWYPSPYYDPSVPEDSRRVFQMSPEETAQHGIPPPAADKCCPPMCVRHGCTGTDGSCGMAFPRIIRHLFRWIGTQGLFLLPRLGRNLVPHFPAAALVFGCNQLFSLACEVDRAYTTEVAAQLETAADGNETPAPEEPLGSATDHARDVAYYTSKYTAKTIECSQADRLCNAVARVQDFLLSGVPPPPVNNQDLAATTPTAFGNLAAAAHRMTATITVGMALAAFKLSGYDTFQASYQRSYLPVGGFTALANTPGAGPDNEDGAVEVALVNTDTNTGDYVISNTVQNYILRGPELSGLECSAYTLASNYSLARVQPAQHLHATTLQGMVLPSRHGRKRTATNSAVLTPSVDGTSPNQPAPTTCIPGPSVPTVTSPPPLEQLPSGTSSVTNATRLVALHPSHPLYLSHVLKHHPRPQYVLLGGSLPRRPTERTKPTDADEYYAFVLGTFKSHRGAPVPPNLTVQQAYDEWWSELATTESGRRYQQCVAAILDNIEQDHTARAHHTEQYNQRRRKHKLPTEDPGGYRADDDDDGNAEAQDAHFETHPETWPASDTQIEQGHPQQPRPAPTAGLDLAATPIGTLFDRTTASGLYAYDAVVRCPVPVLVSGHGTSASYLLRRVNAADMTALEEAARRLKRYTTNTTPQDGVEPDRRLSLHRQTSSVSPIVAIVEVEGHAPEPVPAGNTPPYIRLPQPPTIEDTIHLFTLSPEQAVPFILMARYFDRRAEPDPGLPPRMLVVGRPGTGKSQFVHALLWYTFQHGVPEWPATCAYAWTAAAAFHNDTHRSLSTHAMFGLAAMGIGHGRSKRGSAVALQVHRNVGSGAIIIDEIGMSSIEHLGAIYNACNKHLTCAPQLEREPAFTPSAPNSQRVHQGESTSEDEHTVTSDSSTDNNAAPSTRHRHPVPQTRDHIHNGFILYRNLAQDVFLLTRQQRQNNTPSGIYLTEASTMFAGGPVTRERIEELVDKLNARAISSLSALTPLKPRVVVQRNEPRHALNTRLMMLQAQHLSKRLVVWNADHVPHQPRGTAPQAPLTRVEQAVAMRVKDAEFDHTTADTWYYEGAPYILLDTTCAEAGAFHNNEVEACGLLTDEREPPDDGTGPYRRLQYLPTAILVRPIHGHKPTTILQGSHDLASHGATFALRPRASKEPATVLMPATNTGTAPKAIKRINFGLGDWFVVTDHWVQGRTFRECWVVDLSVPPKGIKRATLFVLLTRFKSLDDIHLLRPLYTTPTERRSVVTAFQRATRLTDDLAAELRLLDATAADTHRRYRNEFRSVNLLLTWTAGPKAKAPNTSFSAVPTDAGYFVAGVIRGHSAIGIVSINNAVLDDLLAAHQAGPTKFATKIACISEQATAAYDMEVAMMAMPTPYVQLWKQAAQQRQPLYLINGRITQKDKWQPVVWLGGVLVTAAYPSKVVRHWVDLASAAIDDQQLPQSVTTTASAGPSTYTHPVLAWERRNATAVVLPADGTHKDMRLQPNLTLEVSVDQQPVIPLVLHRGDNTATYPVCASELAVLQQLPGFQDFFADQDFATTESRQQYVTEEQWTLHCDVKTTTHGRTTFVTDICPI</sequence>
<evidence type="ECO:0000256" key="1">
    <source>
        <dbReference type="SAM" id="MobiDB-lite"/>
    </source>
</evidence>
<feature type="region of interest" description="Disordered" evidence="1">
    <location>
        <begin position="2357"/>
        <end position="2406"/>
    </location>
</feature>
<feature type="compositionally biased region" description="Polar residues" evidence="1">
    <location>
        <begin position="2363"/>
        <end position="2375"/>
    </location>
</feature>
<feature type="compositionally biased region" description="Polar residues" evidence="1">
    <location>
        <begin position="2384"/>
        <end position="2395"/>
    </location>
</feature>
<feature type="compositionally biased region" description="Basic and acidic residues" evidence="1">
    <location>
        <begin position="447"/>
        <end position="463"/>
    </location>
</feature>
<keyword evidence="3" id="KW-1185">Reference proteome</keyword>
<dbReference type="KEGG" id="vcn:VOLCADRAFT_108524"/>
<feature type="region of interest" description="Disordered" evidence="1">
    <location>
        <begin position="441"/>
        <end position="598"/>
    </location>
</feature>
<evidence type="ECO:0000313" key="2">
    <source>
        <dbReference type="EMBL" id="EFJ39704.1"/>
    </source>
</evidence>
<feature type="compositionally biased region" description="Basic and acidic residues" evidence="1">
    <location>
        <begin position="503"/>
        <end position="514"/>
    </location>
</feature>
<feature type="compositionally biased region" description="Basic and acidic residues" evidence="1">
    <location>
        <begin position="582"/>
        <end position="598"/>
    </location>
</feature>
<feature type="region of interest" description="Disordered" evidence="1">
    <location>
        <begin position="1130"/>
        <end position="1154"/>
    </location>
</feature>
<proteinExistence type="predicted"/>
<dbReference type="SUPFAM" id="SSF52540">
    <property type="entry name" value="P-loop containing nucleoside triphosphate hydrolases"/>
    <property type="match status" value="1"/>
</dbReference>
<dbReference type="STRING" id="3068.D8UKP5"/>
<evidence type="ECO:0000313" key="3">
    <source>
        <dbReference type="Proteomes" id="UP000001058"/>
    </source>
</evidence>
<dbReference type="GeneID" id="9626205"/>
<feature type="compositionally biased region" description="Pro residues" evidence="1">
    <location>
        <begin position="801"/>
        <end position="814"/>
    </location>
</feature>
<dbReference type="InterPro" id="IPR027417">
    <property type="entry name" value="P-loop_NTPase"/>
</dbReference>
<dbReference type="Gene3D" id="3.40.50.300">
    <property type="entry name" value="P-loop containing nucleotide triphosphate hydrolases"/>
    <property type="match status" value="1"/>
</dbReference>
<name>D8UKP5_VOLCA</name>